<proteinExistence type="predicted"/>
<dbReference type="Proteomes" id="UP000217790">
    <property type="component" value="Unassembled WGS sequence"/>
</dbReference>
<accession>A0A2H3EQC5</accession>
<dbReference type="EMBL" id="KZ293645">
    <property type="protein sequence ID" value="PBL01954.1"/>
    <property type="molecule type" value="Genomic_DNA"/>
</dbReference>
<dbReference type="OrthoDB" id="2980573at2759"/>
<evidence type="ECO:0000313" key="3">
    <source>
        <dbReference type="Proteomes" id="UP000217790"/>
    </source>
</evidence>
<sequence length="179" mass="19700">MQPVSLVRDARSALNDLIDSEPTFDSQLYMMPLRRQNAMLSICSVPPPPSIVRRASTLGQLLAAMGNMGISSAPPPSDTPLKKSLYKAKRGPSNPKATSRRKAPPPIAEYKWIATDPWIDASYIKSKRAVCVGCHSTIQFSDSVASHAAREEWLEHKMNCGGIRLQKMAKQQKVLTGRV</sequence>
<evidence type="ECO:0000256" key="1">
    <source>
        <dbReference type="SAM" id="MobiDB-lite"/>
    </source>
</evidence>
<evidence type="ECO:0000313" key="2">
    <source>
        <dbReference type="EMBL" id="PBL01954.1"/>
    </source>
</evidence>
<protein>
    <submittedName>
        <fullName evidence="2">Uncharacterized protein</fullName>
    </submittedName>
</protein>
<gene>
    <name evidence="2" type="ORF">ARMGADRAFT_1071465</name>
</gene>
<reference evidence="3" key="1">
    <citation type="journal article" date="2017" name="Nat. Ecol. Evol.">
        <title>Genome expansion and lineage-specific genetic innovations in the forest pathogenic fungi Armillaria.</title>
        <authorList>
            <person name="Sipos G."/>
            <person name="Prasanna A.N."/>
            <person name="Walter M.C."/>
            <person name="O'Connor E."/>
            <person name="Balint B."/>
            <person name="Krizsan K."/>
            <person name="Kiss B."/>
            <person name="Hess J."/>
            <person name="Varga T."/>
            <person name="Slot J."/>
            <person name="Riley R."/>
            <person name="Boka B."/>
            <person name="Rigling D."/>
            <person name="Barry K."/>
            <person name="Lee J."/>
            <person name="Mihaltcheva S."/>
            <person name="LaButti K."/>
            <person name="Lipzen A."/>
            <person name="Waldron R."/>
            <person name="Moloney N.M."/>
            <person name="Sperisen C."/>
            <person name="Kredics L."/>
            <person name="Vagvoelgyi C."/>
            <person name="Patrignani A."/>
            <person name="Fitzpatrick D."/>
            <person name="Nagy I."/>
            <person name="Doyle S."/>
            <person name="Anderson J.B."/>
            <person name="Grigoriev I.V."/>
            <person name="Gueldener U."/>
            <person name="Muensterkoetter M."/>
            <person name="Nagy L.G."/>
        </authorList>
    </citation>
    <scope>NUCLEOTIDE SEQUENCE [LARGE SCALE GENOMIC DNA]</scope>
    <source>
        <strain evidence="3">Ar21-2</strain>
    </source>
</reference>
<dbReference type="InParanoid" id="A0A2H3EQC5"/>
<dbReference type="OMA" id="EYKWIAT"/>
<feature type="region of interest" description="Disordered" evidence="1">
    <location>
        <begin position="69"/>
        <end position="103"/>
    </location>
</feature>
<dbReference type="AlphaFoldDB" id="A0A2H3EQC5"/>
<keyword evidence="3" id="KW-1185">Reference proteome</keyword>
<name>A0A2H3EQC5_ARMGA</name>
<organism evidence="2 3">
    <name type="scientific">Armillaria gallica</name>
    <name type="common">Bulbous honey fungus</name>
    <name type="synonym">Armillaria bulbosa</name>
    <dbReference type="NCBI Taxonomy" id="47427"/>
    <lineage>
        <taxon>Eukaryota</taxon>
        <taxon>Fungi</taxon>
        <taxon>Dikarya</taxon>
        <taxon>Basidiomycota</taxon>
        <taxon>Agaricomycotina</taxon>
        <taxon>Agaricomycetes</taxon>
        <taxon>Agaricomycetidae</taxon>
        <taxon>Agaricales</taxon>
        <taxon>Marasmiineae</taxon>
        <taxon>Physalacriaceae</taxon>
        <taxon>Armillaria</taxon>
    </lineage>
</organism>